<name>A0ABN2I0I5_9ACTN</name>
<protein>
    <submittedName>
        <fullName evidence="2">ABATE domain-containing protein</fullName>
    </submittedName>
</protein>
<gene>
    <name evidence="2" type="ORF">GCM10009765_52360</name>
</gene>
<feature type="domain" description="Zinc finger CGNR" evidence="1">
    <location>
        <begin position="134"/>
        <end position="176"/>
    </location>
</feature>
<dbReference type="PANTHER" id="PTHR35525">
    <property type="entry name" value="BLL6575 PROTEIN"/>
    <property type="match status" value="1"/>
</dbReference>
<organism evidence="2 3">
    <name type="scientific">Fodinicola feengrottensis</name>
    <dbReference type="NCBI Taxonomy" id="435914"/>
    <lineage>
        <taxon>Bacteria</taxon>
        <taxon>Bacillati</taxon>
        <taxon>Actinomycetota</taxon>
        <taxon>Actinomycetes</taxon>
        <taxon>Mycobacteriales</taxon>
        <taxon>Fodinicola</taxon>
    </lineage>
</organism>
<dbReference type="Proteomes" id="UP001500618">
    <property type="component" value="Unassembled WGS sequence"/>
</dbReference>
<evidence type="ECO:0000259" key="1">
    <source>
        <dbReference type="Pfam" id="PF11706"/>
    </source>
</evidence>
<dbReference type="Gene3D" id="1.10.3300.10">
    <property type="entry name" value="Jann2411-like domain"/>
    <property type="match status" value="1"/>
</dbReference>
<sequence>MTVVFRQGAGRLCLDFVRTLRLRGKPGVVEELPDAAALAEWVRQCGPAEPTGVPDFVQVKAAQELREAVFGLIATEPTATDRQVINAAAARPVPAPRLEPSGQLTWAAEDVVNATLALVARDALDLATSPALVRVHACANPDCSALFLDSSRPGTRRWCSMDTCGNRAKKETLRSKS</sequence>
<keyword evidence="3" id="KW-1185">Reference proteome</keyword>
<dbReference type="Pfam" id="PF07336">
    <property type="entry name" value="ABATE"/>
    <property type="match status" value="1"/>
</dbReference>
<comment type="caution">
    <text evidence="2">The sequence shown here is derived from an EMBL/GenBank/DDBJ whole genome shotgun (WGS) entry which is preliminary data.</text>
</comment>
<dbReference type="RefSeq" id="WP_344313097.1">
    <property type="nucleotide sequence ID" value="NZ_BAAANY010000020.1"/>
</dbReference>
<dbReference type="InterPro" id="IPR021005">
    <property type="entry name" value="Znf_CGNR"/>
</dbReference>
<evidence type="ECO:0000313" key="3">
    <source>
        <dbReference type="Proteomes" id="UP001500618"/>
    </source>
</evidence>
<accession>A0ABN2I0I5</accession>
<dbReference type="InterPro" id="IPR023286">
    <property type="entry name" value="ABATE_dom_sf"/>
</dbReference>
<dbReference type="Pfam" id="PF11706">
    <property type="entry name" value="zf-CGNR"/>
    <property type="match status" value="1"/>
</dbReference>
<evidence type="ECO:0000313" key="2">
    <source>
        <dbReference type="EMBL" id="GAA1696642.1"/>
    </source>
</evidence>
<dbReference type="InterPro" id="IPR010852">
    <property type="entry name" value="ABATE"/>
</dbReference>
<dbReference type="PANTHER" id="PTHR35525:SF3">
    <property type="entry name" value="BLL6575 PROTEIN"/>
    <property type="match status" value="1"/>
</dbReference>
<proteinExistence type="predicted"/>
<dbReference type="SUPFAM" id="SSF160904">
    <property type="entry name" value="Jann2411-like"/>
    <property type="match status" value="1"/>
</dbReference>
<dbReference type="EMBL" id="BAAANY010000020">
    <property type="protein sequence ID" value="GAA1696642.1"/>
    <property type="molecule type" value="Genomic_DNA"/>
</dbReference>
<reference evidence="2 3" key="1">
    <citation type="journal article" date="2019" name="Int. J. Syst. Evol. Microbiol.">
        <title>The Global Catalogue of Microorganisms (GCM) 10K type strain sequencing project: providing services to taxonomists for standard genome sequencing and annotation.</title>
        <authorList>
            <consortium name="The Broad Institute Genomics Platform"/>
            <consortium name="The Broad Institute Genome Sequencing Center for Infectious Disease"/>
            <person name="Wu L."/>
            <person name="Ma J."/>
        </authorList>
    </citation>
    <scope>NUCLEOTIDE SEQUENCE [LARGE SCALE GENOMIC DNA]</scope>
    <source>
        <strain evidence="2 3">JCM 14718</strain>
    </source>
</reference>